<dbReference type="SUPFAM" id="SSF54001">
    <property type="entry name" value="Cysteine proteinases"/>
    <property type="match status" value="1"/>
</dbReference>
<comment type="similarity">
    <text evidence="1 2">Belongs to the arylamine N-acetyltransferase family.</text>
</comment>
<dbReference type="Proteomes" id="UP001500751">
    <property type="component" value="Unassembled WGS sequence"/>
</dbReference>
<sequence length="263" mass="29550">MPTQRLHPEQAAAYLARIGITGPLTPDAATLRALHRAHLRTVPFENLSIHLDEDMPLTIPALYDKIVTHHRGGFCYELNGLFATLLESLGYRVHRLSARTFTPHRGFSPPLDHMALHVTDTTNTPWLADIGYGRHTDHPLNLTTRTDQKDPAGLFRITEYEDGELDILHEGEAQYRVDPRPLSLSDFTMASWWQRTSPEAHFTQSLICSLQTDTGRISLSGRKLVTTDAAGRHEKELGSDEEVLGAYRELFGIELERVPVVKG</sequence>
<evidence type="ECO:0000313" key="3">
    <source>
        <dbReference type="EMBL" id="GAA2065667.1"/>
    </source>
</evidence>
<accession>A0ABN2VLT7</accession>
<dbReference type="InterPro" id="IPR038765">
    <property type="entry name" value="Papain-like_cys_pep_sf"/>
</dbReference>
<dbReference type="EMBL" id="BAAAQN010000104">
    <property type="protein sequence ID" value="GAA2065667.1"/>
    <property type="molecule type" value="Genomic_DNA"/>
</dbReference>
<protein>
    <submittedName>
        <fullName evidence="3">Arylamine N-acetyltransferase</fullName>
    </submittedName>
</protein>
<dbReference type="InterPro" id="IPR001447">
    <property type="entry name" value="Arylamine_N-AcTrfase"/>
</dbReference>
<comment type="caution">
    <text evidence="3">The sequence shown here is derived from an EMBL/GenBank/DDBJ whole genome shotgun (WGS) entry which is preliminary data.</text>
</comment>
<dbReference type="PANTHER" id="PTHR11786">
    <property type="entry name" value="N-HYDROXYARYLAMINE O-ACETYLTRANSFERASE"/>
    <property type="match status" value="1"/>
</dbReference>
<gene>
    <name evidence="3" type="ORF">GCM10009839_91690</name>
</gene>
<dbReference type="RefSeq" id="WP_344672065.1">
    <property type="nucleotide sequence ID" value="NZ_BAAAQN010000104.1"/>
</dbReference>
<keyword evidence="4" id="KW-1185">Reference proteome</keyword>
<dbReference type="Gene3D" id="3.30.2140.10">
    <property type="entry name" value="Arylamine N-acetyltransferase"/>
    <property type="match status" value="1"/>
</dbReference>
<proteinExistence type="inferred from homology"/>
<reference evidence="3 4" key="1">
    <citation type="journal article" date="2019" name="Int. J. Syst. Evol. Microbiol.">
        <title>The Global Catalogue of Microorganisms (GCM) 10K type strain sequencing project: providing services to taxonomists for standard genome sequencing and annotation.</title>
        <authorList>
            <consortium name="The Broad Institute Genomics Platform"/>
            <consortium name="The Broad Institute Genome Sequencing Center for Infectious Disease"/>
            <person name="Wu L."/>
            <person name="Ma J."/>
        </authorList>
    </citation>
    <scope>NUCLEOTIDE SEQUENCE [LARGE SCALE GENOMIC DNA]</scope>
    <source>
        <strain evidence="3 4">JCM 16014</strain>
    </source>
</reference>
<organism evidence="3 4">
    <name type="scientific">Catenulispora yoronensis</name>
    <dbReference type="NCBI Taxonomy" id="450799"/>
    <lineage>
        <taxon>Bacteria</taxon>
        <taxon>Bacillati</taxon>
        <taxon>Actinomycetota</taxon>
        <taxon>Actinomycetes</taxon>
        <taxon>Catenulisporales</taxon>
        <taxon>Catenulisporaceae</taxon>
        <taxon>Catenulispora</taxon>
    </lineage>
</organism>
<evidence type="ECO:0000313" key="4">
    <source>
        <dbReference type="Proteomes" id="UP001500751"/>
    </source>
</evidence>
<name>A0ABN2VLT7_9ACTN</name>
<dbReference type="Pfam" id="PF00797">
    <property type="entry name" value="Acetyltransf_2"/>
    <property type="match status" value="1"/>
</dbReference>
<evidence type="ECO:0000256" key="1">
    <source>
        <dbReference type="ARBA" id="ARBA00006547"/>
    </source>
</evidence>
<dbReference type="Gene3D" id="2.40.128.150">
    <property type="entry name" value="Cysteine proteinases"/>
    <property type="match status" value="1"/>
</dbReference>
<dbReference type="PRINTS" id="PR01543">
    <property type="entry name" value="ANATRNSFRASE"/>
</dbReference>
<dbReference type="PANTHER" id="PTHR11786:SF0">
    <property type="entry name" value="ARYLAMINE N-ACETYLTRANSFERASE 4-RELATED"/>
    <property type="match status" value="1"/>
</dbReference>
<evidence type="ECO:0000256" key="2">
    <source>
        <dbReference type="RuleBase" id="RU003452"/>
    </source>
</evidence>